<organism evidence="2 3">
    <name type="scientific">Caldalkalibacillus horti</name>
    <dbReference type="NCBI Taxonomy" id="77523"/>
    <lineage>
        <taxon>Bacteria</taxon>
        <taxon>Bacillati</taxon>
        <taxon>Bacillota</taxon>
        <taxon>Bacilli</taxon>
        <taxon>Bacillales</taxon>
        <taxon>Bacillaceae</taxon>
        <taxon>Caldalkalibacillus</taxon>
    </lineage>
</organism>
<proteinExistence type="predicted"/>
<accession>A0ABT9W002</accession>
<feature type="domain" description="Putative amidase" evidence="1">
    <location>
        <begin position="156"/>
        <end position="299"/>
    </location>
</feature>
<reference evidence="2 3" key="1">
    <citation type="submission" date="2023-07" db="EMBL/GenBank/DDBJ databases">
        <title>Genomic Encyclopedia of Type Strains, Phase IV (KMG-IV): sequencing the most valuable type-strain genomes for metagenomic binning, comparative biology and taxonomic classification.</title>
        <authorList>
            <person name="Goeker M."/>
        </authorList>
    </citation>
    <scope>NUCLEOTIDE SEQUENCE [LARGE SCALE GENOMIC DNA]</scope>
    <source>
        <strain evidence="2 3">DSM 12751</strain>
    </source>
</reference>
<comment type="caution">
    <text evidence="2">The sequence shown here is derived from an EMBL/GenBank/DDBJ whole genome shotgun (WGS) entry which is preliminary data.</text>
</comment>
<evidence type="ECO:0000313" key="3">
    <source>
        <dbReference type="Proteomes" id="UP001235840"/>
    </source>
</evidence>
<dbReference type="Pfam" id="PF12671">
    <property type="entry name" value="Amidase_6"/>
    <property type="match status" value="1"/>
</dbReference>
<gene>
    <name evidence="2" type="ORF">J2S11_002486</name>
</gene>
<dbReference type="RefSeq" id="WP_307394902.1">
    <property type="nucleotide sequence ID" value="NZ_BAAADK010000045.1"/>
</dbReference>
<protein>
    <recommendedName>
        <fullName evidence="1">Putative amidase domain-containing protein</fullName>
    </recommendedName>
</protein>
<dbReference type="InterPro" id="IPR024301">
    <property type="entry name" value="Amidase_6"/>
</dbReference>
<evidence type="ECO:0000259" key="1">
    <source>
        <dbReference type="Pfam" id="PF12671"/>
    </source>
</evidence>
<dbReference type="Gene3D" id="3.90.1720.10">
    <property type="entry name" value="endopeptidase domain like (from Nostoc punctiforme)"/>
    <property type="match status" value="1"/>
</dbReference>
<dbReference type="PANTHER" id="PTHR40032:SF1">
    <property type="entry name" value="EXPORTED PROTEIN"/>
    <property type="match status" value="1"/>
</dbReference>
<keyword evidence="3" id="KW-1185">Reference proteome</keyword>
<evidence type="ECO:0000313" key="2">
    <source>
        <dbReference type="EMBL" id="MDQ0166582.1"/>
    </source>
</evidence>
<dbReference type="EMBL" id="JAUSTY010000009">
    <property type="protein sequence ID" value="MDQ0166582.1"/>
    <property type="molecule type" value="Genomic_DNA"/>
</dbReference>
<dbReference type="PANTHER" id="PTHR40032">
    <property type="entry name" value="EXPORTED PROTEIN-RELATED"/>
    <property type="match status" value="1"/>
</dbReference>
<sequence length="317" mass="37384">MESNWGEIFKFYAEDRNRQYVSSRLAPAIESLTSGMEWEDKQRWLRIQDEHKYRGVRLLKSNSKYKVLKVEEDSPLVDITYRVHISWLIEHNGITYTEEWVEDRSCLLKQTQGWAVVNDVRLNKDDGYSLSEIQKLPSRIHELTTDIKTLRNGSPYDRGKAVQYAELWWNDYNPQFEEFDVDCTNFVSQCMWAGNAPMRHASREKGWWYKFGGSPNWSFSWSVAHALRLYLGSSQSGLRATEVFSADQLEPGDIICYDFDGDGRFQHNTIVVMKDGEGMPLVNAHTTNSRHRYWSYTDSHAWTEQVEYRFFRIVNYF</sequence>
<name>A0ABT9W002_9BACI</name>
<dbReference type="Proteomes" id="UP001235840">
    <property type="component" value="Unassembled WGS sequence"/>
</dbReference>